<protein>
    <submittedName>
        <fullName evidence="1">Uncharacterized protein</fullName>
    </submittedName>
</protein>
<evidence type="ECO:0000313" key="1">
    <source>
        <dbReference type="EMBL" id="KAJ0027966.1"/>
    </source>
</evidence>
<keyword evidence="2" id="KW-1185">Reference proteome</keyword>
<sequence>MIRIGKDKRRKQTHQIISNNSLTLKFIFLFLSLENSNRVYTSCISFPCVPSVYKSAQSRCCFNGDRRSSRKILAGKPSKDYDASSLTIATSDKVLIPCSKGDRTSSFTDQLETPDTVSIEQEHKLVVINKRLHFDSSFPLQEKVSTEENEAKTEVRPGSIPPLGRGYGQYKKMREDIDRYEGGLELFSRGYEKLGFTHSLFFVLYNNCLLFQSAALIGDFNNWNPNADIMTRVCFLCFCKSDF</sequence>
<dbReference type="Proteomes" id="UP001163603">
    <property type="component" value="Chromosome 9"/>
</dbReference>
<evidence type="ECO:0000313" key="2">
    <source>
        <dbReference type="Proteomes" id="UP001163603"/>
    </source>
</evidence>
<dbReference type="EMBL" id="CM047744">
    <property type="protein sequence ID" value="KAJ0027966.1"/>
    <property type="molecule type" value="Genomic_DNA"/>
</dbReference>
<gene>
    <name evidence="1" type="ORF">Pint_35922</name>
</gene>
<accession>A0ACC0Y0R7</accession>
<reference evidence="2" key="1">
    <citation type="journal article" date="2023" name="G3 (Bethesda)">
        <title>Genome assembly and association tests identify interacting loci associated with vigor, precocity, and sex in interspecific pistachio rootstocks.</title>
        <authorList>
            <person name="Palmer W."/>
            <person name="Jacygrad E."/>
            <person name="Sagayaradj S."/>
            <person name="Cavanaugh K."/>
            <person name="Han R."/>
            <person name="Bertier L."/>
            <person name="Beede B."/>
            <person name="Kafkas S."/>
            <person name="Golino D."/>
            <person name="Preece J."/>
            <person name="Michelmore R."/>
        </authorList>
    </citation>
    <scope>NUCLEOTIDE SEQUENCE [LARGE SCALE GENOMIC DNA]</scope>
</reference>
<comment type="caution">
    <text evidence="1">The sequence shown here is derived from an EMBL/GenBank/DDBJ whole genome shotgun (WGS) entry which is preliminary data.</text>
</comment>
<name>A0ACC0Y0R7_9ROSI</name>
<proteinExistence type="predicted"/>
<organism evidence="1 2">
    <name type="scientific">Pistacia integerrima</name>
    <dbReference type="NCBI Taxonomy" id="434235"/>
    <lineage>
        <taxon>Eukaryota</taxon>
        <taxon>Viridiplantae</taxon>
        <taxon>Streptophyta</taxon>
        <taxon>Embryophyta</taxon>
        <taxon>Tracheophyta</taxon>
        <taxon>Spermatophyta</taxon>
        <taxon>Magnoliopsida</taxon>
        <taxon>eudicotyledons</taxon>
        <taxon>Gunneridae</taxon>
        <taxon>Pentapetalae</taxon>
        <taxon>rosids</taxon>
        <taxon>malvids</taxon>
        <taxon>Sapindales</taxon>
        <taxon>Anacardiaceae</taxon>
        <taxon>Pistacia</taxon>
    </lineage>
</organism>